<keyword evidence="2" id="KW-1185">Reference proteome</keyword>
<dbReference type="AlphaFoldDB" id="A0ABD2WF89"/>
<evidence type="ECO:0000313" key="2">
    <source>
        <dbReference type="Proteomes" id="UP001627154"/>
    </source>
</evidence>
<gene>
    <name evidence="1" type="ORF">TKK_013953</name>
</gene>
<dbReference type="EMBL" id="JBJJXI010000111">
    <property type="protein sequence ID" value="KAL3391211.1"/>
    <property type="molecule type" value="Genomic_DNA"/>
</dbReference>
<evidence type="ECO:0000313" key="1">
    <source>
        <dbReference type="EMBL" id="KAL3391211.1"/>
    </source>
</evidence>
<organism evidence="1 2">
    <name type="scientific">Trichogramma kaykai</name>
    <dbReference type="NCBI Taxonomy" id="54128"/>
    <lineage>
        <taxon>Eukaryota</taxon>
        <taxon>Metazoa</taxon>
        <taxon>Ecdysozoa</taxon>
        <taxon>Arthropoda</taxon>
        <taxon>Hexapoda</taxon>
        <taxon>Insecta</taxon>
        <taxon>Pterygota</taxon>
        <taxon>Neoptera</taxon>
        <taxon>Endopterygota</taxon>
        <taxon>Hymenoptera</taxon>
        <taxon>Apocrita</taxon>
        <taxon>Proctotrupomorpha</taxon>
        <taxon>Chalcidoidea</taxon>
        <taxon>Trichogrammatidae</taxon>
        <taxon>Trichogramma</taxon>
    </lineage>
</organism>
<dbReference type="Proteomes" id="UP001627154">
    <property type="component" value="Unassembled WGS sequence"/>
</dbReference>
<proteinExistence type="predicted"/>
<name>A0ABD2WF89_9HYME</name>
<sequence>MDIRASCARVQQKTSHVGETNRRKVSRVRVGAQLLWSKFVKASILLVLNRSNIVFIANYSQLTVTFFLLFQVRNVTAWNDFNIKYEFEAVLREQIYLISSFLFKYTRKKLVQQ</sequence>
<accession>A0ABD2WF89</accession>
<protein>
    <submittedName>
        <fullName evidence="1">Uncharacterized protein</fullName>
    </submittedName>
</protein>
<reference evidence="1 2" key="1">
    <citation type="journal article" date="2024" name="bioRxiv">
        <title>A reference genome for Trichogramma kaykai: A tiny desert-dwelling parasitoid wasp with competing sex-ratio distorters.</title>
        <authorList>
            <person name="Culotta J."/>
            <person name="Lindsey A.R."/>
        </authorList>
    </citation>
    <scope>NUCLEOTIDE SEQUENCE [LARGE SCALE GENOMIC DNA]</scope>
    <source>
        <strain evidence="1 2">KSX58</strain>
    </source>
</reference>
<comment type="caution">
    <text evidence="1">The sequence shown here is derived from an EMBL/GenBank/DDBJ whole genome shotgun (WGS) entry which is preliminary data.</text>
</comment>